<sequence length="230" mass="24167">MKLLALETSTEACSAALYLDGEVAERYQLAPQQHNKLILPMLESLLVEAGLSLRQMDALAFGRGPGSFTGVRIAAGIVQGLAFGADLPVAPVSTLAAMAMDVFAETDSHLAFPCIDARIGEVYWGIYRRGEGGLAELVGVESVGGAGEVEFPAEASGFGIGSGWSAYADPLRGRLGEAKVHGILADRFPRASWVAHLGVEVFRQGGCVAAEDAQPVYLRDKVAKKKGGGY</sequence>
<evidence type="ECO:0000256" key="5">
    <source>
        <dbReference type="ARBA" id="ARBA00022694"/>
    </source>
</evidence>
<dbReference type="GO" id="GO:0016740">
    <property type="term" value="F:transferase activity"/>
    <property type="evidence" value="ECO:0007669"/>
    <property type="project" value="UniProtKB-KW"/>
</dbReference>
<evidence type="ECO:0000259" key="7">
    <source>
        <dbReference type="Pfam" id="PF00814"/>
    </source>
</evidence>
<evidence type="ECO:0000256" key="4">
    <source>
        <dbReference type="ARBA" id="ARBA00022490"/>
    </source>
</evidence>
<dbReference type="CDD" id="cd24032">
    <property type="entry name" value="ASKHA_NBD_TsaB"/>
    <property type="match status" value="1"/>
</dbReference>
<dbReference type="SUPFAM" id="SSF53067">
    <property type="entry name" value="Actin-like ATPase domain"/>
    <property type="match status" value="2"/>
</dbReference>
<dbReference type="EMBL" id="QJPH01000294">
    <property type="protein sequence ID" value="PZN79657.1"/>
    <property type="molecule type" value="Genomic_DNA"/>
</dbReference>
<evidence type="ECO:0000256" key="6">
    <source>
        <dbReference type="ARBA" id="ARBA00032446"/>
    </source>
</evidence>
<protein>
    <recommendedName>
        <fullName evidence="3">tRNA threonylcarbamoyladenosine biosynthesis protein TsaB</fullName>
    </recommendedName>
    <alternativeName>
        <fullName evidence="6">t(6)A37 threonylcarbamoyladenosine biosynthesis protein TsaB</fullName>
    </alternativeName>
</protein>
<evidence type="ECO:0000256" key="1">
    <source>
        <dbReference type="ARBA" id="ARBA00004496"/>
    </source>
</evidence>
<keyword evidence="4" id="KW-0963">Cytoplasm</keyword>
<keyword evidence="8" id="KW-0808">Transferase</keyword>
<comment type="subcellular location">
    <subcellularLocation>
        <location evidence="1">Cytoplasm</location>
    </subcellularLocation>
</comment>
<dbReference type="Proteomes" id="UP000249396">
    <property type="component" value="Unassembled WGS sequence"/>
</dbReference>
<dbReference type="InterPro" id="IPR022496">
    <property type="entry name" value="T6A_TsaB"/>
</dbReference>
<dbReference type="FunFam" id="3.30.420.40:FF:000097">
    <property type="entry name" value="tRNA threonylcarbamoyladenosine biosynthesis protein TsaB"/>
    <property type="match status" value="1"/>
</dbReference>
<comment type="similarity">
    <text evidence="2">Belongs to the KAE1 / TsaD family. TsaB subfamily.</text>
</comment>
<evidence type="ECO:0000313" key="8">
    <source>
        <dbReference type="EMBL" id="PZN79657.1"/>
    </source>
</evidence>
<gene>
    <name evidence="8" type="primary">tsaB</name>
    <name evidence="8" type="ORF">DM484_11055</name>
</gene>
<keyword evidence="5" id="KW-0819">tRNA processing</keyword>
<proteinExistence type="inferred from homology"/>
<evidence type="ECO:0000256" key="2">
    <source>
        <dbReference type="ARBA" id="ARBA00010493"/>
    </source>
</evidence>
<dbReference type="NCBIfam" id="TIGR03725">
    <property type="entry name" value="T6A_YeaZ"/>
    <property type="match status" value="1"/>
</dbReference>
<dbReference type="AlphaFoldDB" id="A0A2W4TA73"/>
<dbReference type="GO" id="GO:0005829">
    <property type="term" value="C:cytosol"/>
    <property type="evidence" value="ECO:0007669"/>
    <property type="project" value="TreeGrafter"/>
</dbReference>
<organism evidence="8 9">
    <name type="scientific">Candidatus Methylumidiphilus alinenensis</name>
    <dbReference type="NCBI Taxonomy" id="2202197"/>
    <lineage>
        <taxon>Bacteria</taxon>
        <taxon>Pseudomonadati</taxon>
        <taxon>Pseudomonadota</taxon>
        <taxon>Gammaproteobacteria</taxon>
        <taxon>Methylococcales</taxon>
        <taxon>Candidatus Methylumidiphilus</taxon>
    </lineage>
</organism>
<reference evidence="8 9" key="1">
    <citation type="journal article" date="2018" name="Aquat. Microb. Ecol.">
        <title>Gammaproteobacterial methanotrophs dominate.</title>
        <authorList>
            <person name="Rissanen A.J."/>
            <person name="Saarenheimo J."/>
            <person name="Tiirola M."/>
            <person name="Peura S."/>
            <person name="Aalto S.L."/>
            <person name="Karvinen A."/>
            <person name="Nykanen H."/>
        </authorList>
    </citation>
    <scope>NUCLEOTIDE SEQUENCE [LARGE SCALE GENOMIC DNA]</scope>
    <source>
        <strain evidence="8">AMbin10</strain>
    </source>
</reference>
<dbReference type="Pfam" id="PF00814">
    <property type="entry name" value="TsaD"/>
    <property type="match status" value="1"/>
</dbReference>
<dbReference type="InterPro" id="IPR043129">
    <property type="entry name" value="ATPase_NBD"/>
</dbReference>
<dbReference type="PANTHER" id="PTHR11735:SF11">
    <property type="entry name" value="TRNA THREONYLCARBAMOYLADENOSINE BIOSYNTHESIS PROTEIN TSAB"/>
    <property type="match status" value="1"/>
</dbReference>
<dbReference type="InterPro" id="IPR000905">
    <property type="entry name" value="Gcp-like_dom"/>
</dbReference>
<evidence type="ECO:0000256" key="3">
    <source>
        <dbReference type="ARBA" id="ARBA00019012"/>
    </source>
</evidence>
<dbReference type="PANTHER" id="PTHR11735">
    <property type="entry name" value="TRNA N6-ADENOSINE THREONYLCARBAMOYLTRANSFERASE"/>
    <property type="match status" value="1"/>
</dbReference>
<dbReference type="Gene3D" id="3.30.420.40">
    <property type="match status" value="2"/>
</dbReference>
<comment type="caution">
    <text evidence="8">The sequence shown here is derived from an EMBL/GenBank/DDBJ whole genome shotgun (WGS) entry which is preliminary data.</text>
</comment>
<evidence type="ECO:0000313" key="9">
    <source>
        <dbReference type="Proteomes" id="UP000249396"/>
    </source>
</evidence>
<dbReference type="GO" id="GO:0002949">
    <property type="term" value="P:tRNA threonylcarbamoyladenosine modification"/>
    <property type="evidence" value="ECO:0007669"/>
    <property type="project" value="InterPro"/>
</dbReference>
<name>A0A2W4TA73_9GAMM</name>
<accession>A0A2W4TA73</accession>
<feature type="domain" description="Gcp-like" evidence="7">
    <location>
        <begin position="29"/>
        <end position="139"/>
    </location>
</feature>